<evidence type="ECO:0000313" key="2">
    <source>
        <dbReference type="EMBL" id="RQN02305.1"/>
    </source>
</evidence>
<dbReference type="EMBL" id="RQJX01000022">
    <property type="protein sequence ID" value="RQN02305.1"/>
    <property type="molecule type" value="Genomic_DNA"/>
</dbReference>
<protein>
    <recommendedName>
        <fullName evidence="4">DUF4913 domain-containing protein</fullName>
    </recommendedName>
</protein>
<dbReference type="OrthoDB" id="3535759at2"/>
<feature type="region of interest" description="Disordered" evidence="1">
    <location>
        <begin position="1"/>
        <end position="30"/>
    </location>
</feature>
<keyword evidence="3" id="KW-1185">Reference proteome</keyword>
<feature type="compositionally biased region" description="Basic and acidic residues" evidence="1">
    <location>
        <begin position="1"/>
        <end position="10"/>
    </location>
</feature>
<evidence type="ECO:0000256" key="1">
    <source>
        <dbReference type="SAM" id="MobiDB-lite"/>
    </source>
</evidence>
<gene>
    <name evidence="2" type="ORF">EHW97_13695</name>
</gene>
<evidence type="ECO:0000313" key="3">
    <source>
        <dbReference type="Proteomes" id="UP000275225"/>
    </source>
</evidence>
<feature type="region of interest" description="Disordered" evidence="1">
    <location>
        <begin position="165"/>
        <end position="184"/>
    </location>
</feature>
<organism evidence="2 3">
    <name type="scientific">Aeromicrobium camelliae</name>
    <dbReference type="NCBI Taxonomy" id="1538144"/>
    <lineage>
        <taxon>Bacteria</taxon>
        <taxon>Bacillati</taxon>
        <taxon>Actinomycetota</taxon>
        <taxon>Actinomycetes</taxon>
        <taxon>Propionibacteriales</taxon>
        <taxon>Nocardioidaceae</taxon>
        <taxon>Aeromicrobium</taxon>
    </lineage>
</organism>
<sequence length="216" mass="24551">MSTTPRDPEHPTGSSKAGGESAPPDLESLPPGVLQQVKRMVQAEYAKDLRTQLGTVPRTINWDALTPEDLEQELLALNEWVDWLRHTYGLPPQIIPPMWHRHAELLWELSALRQHWLICYDQQAKGNMGVVWHSDFAAARERLRDWVSISGSRLDRDRPTRITAWPGGEADEWTPPDTSEQPVTERSADFVAFVLDAVRARGEEQDAAMREIIESE</sequence>
<evidence type="ECO:0008006" key="4">
    <source>
        <dbReference type="Google" id="ProtNLM"/>
    </source>
</evidence>
<reference evidence="2 3" key="1">
    <citation type="submission" date="2018-11" db="EMBL/GenBank/DDBJ databases">
        <authorList>
            <person name="Li F."/>
        </authorList>
    </citation>
    <scope>NUCLEOTIDE SEQUENCE [LARGE SCALE GENOMIC DNA]</scope>
    <source>
        <strain evidence="2 3">YS17T</strain>
    </source>
</reference>
<dbReference type="Proteomes" id="UP000275225">
    <property type="component" value="Unassembled WGS sequence"/>
</dbReference>
<proteinExistence type="predicted"/>
<dbReference type="AlphaFoldDB" id="A0A3N6WKK2"/>
<comment type="caution">
    <text evidence="2">The sequence shown here is derived from an EMBL/GenBank/DDBJ whole genome shotgun (WGS) entry which is preliminary data.</text>
</comment>
<dbReference type="RefSeq" id="WP_124237737.1">
    <property type="nucleotide sequence ID" value="NZ_JBHUFI010000017.1"/>
</dbReference>
<accession>A0A3N6WKK2</accession>
<name>A0A3N6WKK2_9ACTN</name>